<evidence type="ECO:0000313" key="3">
    <source>
        <dbReference type="EMBL" id="KAF2145846.1"/>
    </source>
</evidence>
<dbReference type="PANTHER" id="PTHR38790">
    <property type="entry name" value="2EXR DOMAIN-CONTAINING PROTEIN-RELATED"/>
    <property type="match status" value="1"/>
</dbReference>
<organism evidence="3 4">
    <name type="scientific">Aplosporella prunicola CBS 121167</name>
    <dbReference type="NCBI Taxonomy" id="1176127"/>
    <lineage>
        <taxon>Eukaryota</taxon>
        <taxon>Fungi</taxon>
        <taxon>Dikarya</taxon>
        <taxon>Ascomycota</taxon>
        <taxon>Pezizomycotina</taxon>
        <taxon>Dothideomycetes</taxon>
        <taxon>Dothideomycetes incertae sedis</taxon>
        <taxon>Botryosphaeriales</taxon>
        <taxon>Aplosporellaceae</taxon>
        <taxon>Aplosporella</taxon>
    </lineage>
</organism>
<evidence type="ECO:0000259" key="2">
    <source>
        <dbReference type="Pfam" id="PF24864"/>
    </source>
</evidence>
<dbReference type="Proteomes" id="UP000799438">
    <property type="component" value="Unassembled WGS sequence"/>
</dbReference>
<dbReference type="GeneID" id="54300421"/>
<reference evidence="3" key="1">
    <citation type="journal article" date="2020" name="Stud. Mycol.">
        <title>101 Dothideomycetes genomes: a test case for predicting lifestyles and emergence of pathogens.</title>
        <authorList>
            <person name="Haridas S."/>
            <person name="Albert R."/>
            <person name="Binder M."/>
            <person name="Bloem J."/>
            <person name="Labutti K."/>
            <person name="Salamov A."/>
            <person name="Andreopoulos B."/>
            <person name="Baker S."/>
            <person name="Barry K."/>
            <person name="Bills G."/>
            <person name="Bluhm B."/>
            <person name="Cannon C."/>
            <person name="Castanera R."/>
            <person name="Culley D."/>
            <person name="Daum C."/>
            <person name="Ezra D."/>
            <person name="Gonzalez J."/>
            <person name="Henrissat B."/>
            <person name="Kuo A."/>
            <person name="Liang C."/>
            <person name="Lipzen A."/>
            <person name="Lutzoni F."/>
            <person name="Magnuson J."/>
            <person name="Mondo S."/>
            <person name="Nolan M."/>
            <person name="Ohm R."/>
            <person name="Pangilinan J."/>
            <person name="Park H.-J."/>
            <person name="Ramirez L."/>
            <person name="Alfaro M."/>
            <person name="Sun H."/>
            <person name="Tritt A."/>
            <person name="Yoshinaga Y."/>
            <person name="Zwiers L.-H."/>
            <person name="Turgeon B."/>
            <person name="Goodwin S."/>
            <person name="Spatafora J."/>
            <person name="Crous P."/>
            <person name="Grigoriev I."/>
        </authorList>
    </citation>
    <scope>NUCLEOTIDE SEQUENCE</scope>
    <source>
        <strain evidence="3">CBS 121167</strain>
    </source>
</reference>
<dbReference type="AlphaFoldDB" id="A0A6A6BP49"/>
<protein>
    <recommendedName>
        <fullName evidence="2">DUF7730 domain-containing protein</fullName>
    </recommendedName>
</protein>
<feature type="compositionally biased region" description="Pro residues" evidence="1">
    <location>
        <begin position="10"/>
        <end position="23"/>
    </location>
</feature>
<feature type="domain" description="DUF7730" evidence="2">
    <location>
        <begin position="34"/>
        <end position="229"/>
    </location>
</feature>
<proteinExistence type="predicted"/>
<dbReference type="RefSeq" id="XP_033401558.1">
    <property type="nucleotide sequence ID" value="XM_033542924.1"/>
</dbReference>
<feature type="region of interest" description="Disordered" evidence="1">
    <location>
        <begin position="1"/>
        <end position="37"/>
    </location>
</feature>
<name>A0A6A6BP49_9PEZI</name>
<keyword evidence="4" id="KW-1185">Reference proteome</keyword>
<dbReference type="Pfam" id="PF24864">
    <property type="entry name" value="DUF7730"/>
    <property type="match status" value="1"/>
</dbReference>
<dbReference type="InterPro" id="IPR056632">
    <property type="entry name" value="DUF7730"/>
</dbReference>
<evidence type="ECO:0000313" key="4">
    <source>
        <dbReference type="Proteomes" id="UP000799438"/>
    </source>
</evidence>
<dbReference type="PANTHER" id="PTHR38790:SF4">
    <property type="entry name" value="2EXR DOMAIN-CONTAINING PROTEIN"/>
    <property type="match status" value="1"/>
</dbReference>
<dbReference type="EMBL" id="ML995477">
    <property type="protein sequence ID" value="KAF2145846.1"/>
    <property type="molecule type" value="Genomic_DNA"/>
</dbReference>
<accession>A0A6A6BP49</accession>
<sequence>MSPPLILGPEDPPVLPSPRPRPLTPSDDNNLTMHPQGESPFFNRLPLEIRLQIYGFLFGDRTLHIELSYDRPKTKGLRHAGWSGEASPDRRVEWRWISCACCDKHDVDGIAHDPSACKVNAKWLLTCRKGYSESIAILYKTNTFNVPFSIYTSPRDHQQRTLGYLEEGSHHVPFLSRGIPSHRFSTITSLEVISWYIDEPPRPSDPLALAAYEMSWRELVLPGLRKLRVAADTKPFPNGMNVSVGVEAAWFGIVDDIVSEKRLDLEFKLPLSWFLGLRRGGIVESWHDSNDYRTWRYWRNVGLDEATDGWDANPGYWVTNLG</sequence>
<dbReference type="OrthoDB" id="4757095at2759"/>
<gene>
    <name evidence="3" type="ORF">K452DRAFT_305788</name>
</gene>
<evidence type="ECO:0000256" key="1">
    <source>
        <dbReference type="SAM" id="MobiDB-lite"/>
    </source>
</evidence>